<feature type="domain" description="Response regulatory" evidence="7">
    <location>
        <begin position="3"/>
        <end position="120"/>
    </location>
</feature>
<gene>
    <name evidence="8" type="ORF">CtesDRAFT_PD2091</name>
</gene>
<evidence type="ECO:0000256" key="5">
    <source>
        <dbReference type="ARBA" id="ARBA00023163"/>
    </source>
</evidence>
<evidence type="ECO:0000256" key="6">
    <source>
        <dbReference type="PROSITE-ProRule" id="PRU00169"/>
    </source>
</evidence>
<dbReference type="CDD" id="cd17574">
    <property type="entry name" value="REC_OmpR"/>
    <property type="match status" value="1"/>
</dbReference>
<dbReference type="GO" id="GO:0032993">
    <property type="term" value="C:protein-DNA complex"/>
    <property type="evidence" value="ECO:0007669"/>
    <property type="project" value="TreeGrafter"/>
</dbReference>
<dbReference type="Pfam" id="PF00072">
    <property type="entry name" value="Response_reg"/>
    <property type="match status" value="1"/>
</dbReference>
<dbReference type="SMART" id="SM00448">
    <property type="entry name" value="REC"/>
    <property type="match status" value="1"/>
</dbReference>
<evidence type="ECO:0000256" key="4">
    <source>
        <dbReference type="ARBA" id="ARBA00023125"/>
    </source>
</evidence>
<evidence type="ECO:0000256" key="2">
    <source>
        <dbReference type="ARBA" id="ARBA00023012"/>
    </source>
</evidence>
<dbReference type="RefSeq" id="WP_003054549.1">
    <property type="nucleotide sequence ID" value="NZ_AAUJ02000001.1"/>
</dbReference>
<dbReference type="eggNOG" id="COG0745">
    <property type="taxonomic scope" value="Bacteria"/>
</dbReference>
<evidence type="ECO:0000313" key="8">
    <source>
        <dbReference type="EMBL" id="EED67145.1"/>
    </source>
</evidence>
<dbReference type="AlphaFoldDB" id="B7WRG0"/>
<name>B7WRG0_COMTK</name>
<feature type="modified residue" description="4-aspartylphosphate" evidence="6">
    <location>
        <position position="52"/>
    </location>
</feature>
<evidence type="ECO:0000256" key="3">
    <source>
        <dbReference type="ARBA" id="ARBA00023015"/>
    </source>
</evidence>
<dbReference type="PROSITE" id="PS50110">
    <property type="entry name" value="RESPONSE_REGULATORY"/>
    <property type="match status" value="1"/>
</dbReference>
<evidence type="ECO:0000313" key="9">
    <source>
        <dbReference type="Proteomes" id="UP000003039"/>
    </source>
</evidence>
<keyword evidence="5" id="KW-0804">Transcription</keyword>
<evidence type="ECO:0000259" key="7">
    <source>
        <dbReference type="PROSITE" id="PS50110"/>
    </source>
</evidence>
<keyword evidence="3" id="KW-0805">Transcription regulation</keyword>
<dbReference type="GO" id="GO:0000156">
    <property type="term" value="F:phosphorelay response regulator activity"/>
    <property type="evidence" value="ECO:0007669"/>
    <property type="project" value="TreeGrafter"/>
</dbReference>
<dbReference type="Proteomes" id="UP000003039">
    <property type="component" value="Unassembled WGS sequence"/>
</dbReference>
<keyword evidence="1 6" id="KW-0597">Phosphoprotein</keyword>
<proteinExistence type="predicted"/>
<dbReference type="InterPro" id="IPR039420">
    <property type="entry name" value="WalR-like"/>
</dbReference>
<dbReference type="EMBL" id="AAUJ02000001">
    <property type="protein sequence ID" value="EED67145.1"/>
    <property type="molecule type" value="Genomic_DNA"/>
</dbReference>
<dbReference type="GO" id="GO:0006355">
    <property type="term" value="P:regulation of DNA-templated transcription"/>
    <property type="evidence" value="ECO:0007669"/>
    <property type="project" value="TreeGrafter"/>
</dbReference>
<comment type="caution">
    <text evidence="8">The sequence shown here is derived from an EMBL/GenBank/DDBJ whole genome shotgun (WGS) entry which is preliminary data.</text>
</comment>
<dbReference type="GO" id="GO:0005829">
    <property type="term" value="C:cytosol"/>
    <property type="evidence" value="ECO:0007669"/>
    <property type="project" value="TreeGrafter"/>
</dbReference>
<dbReference type="InterPro" id="IPR001789">
    <property type="entry name" value="Sig_transdc_resp-reg_receiver"/>
</dbReference>
<dbReference type="InterPro" id="IPR011006">
    <property type="entry name" value="CheY-like_superfamily"/>
</dbReference>
<dbReference type="PANTHER" id="PTHR48111:SF1">
    <property type="entry name" value="TWO-COMPONENT RESPONSE REGULATOR ORR33"/>
    <property type="match status" value="1"/>
</dbReference>
<protein>
    <submittedName>
        <fullName evidence="8">Response regulator receiver protein</fullName>
    </submittedName>
</protein>
<sequence>MKKILIVEDHADIRKLLRMTLEFSDFEVLDVSNGEDAWKVVRQVRPDVVLLDIMMPGAFSGLDVCRLIKESNELCSTQVILLTARGSADDRQAGLNAGADEYLVKPFSTLKLLEVIESLEGSIR</sequence>
<dbReference type="GO" id="GO:0000976">
    <property type="term" value="F:transcription cis-regulatory region binding"/>
    <property type="evidence" value="ECO:0007669"/>
    <property type="project" value="TreeGrafter"/>
</dbReference>
<keyword evidence="2" id="KW-0902">Two-component regulatory system</keyword>
<dbReference type="OrthoDB" id="9800897at2"/>
<accession>B7WRG0</accession>
<keyword evidence="4" id="KW-0238">DNA-binding</keyword>
<organism evidence="8 9">
    <name type="scientific">Comamonas testosteroni (strain DSM 14576 / KF-1)</name>
    <name type="common">Pseudomonas testosteroni</name>
    <dbReference type="NCBI Taxonomy" id="399795"/>
    <lineage>
        <taxon>Bacteria</taxon>
        <taxon>Pseudomonadati</taxon>
        <taxon>Pseudomonadota</taxon>
        <taxon>Betaproteobacteria</taxon>
        <taxon>Burkholderiales</taxon>
        <taxon>Comamonadaceae</taxon>
        <taxon>Comamonas</taxon>
    </lineage>
</organism>
<dbReference type="PANTHER" id="PTHR48111">
    <property type="entry name" value="REGULATOR OF RPOS"/>
    <property type="match status" value="1"/>
</dbReference>
<reference evidence="8 9" key="1">
    <citation type="journal article" date="2004" name="Appl. Environ. Microbiol.">
        <title>Mineralization of individual congeners of linear alkylbenzenesulfonate by defined pairs of heterotrophic bacteria.</title>
        <authorList>
            <person name="Schleheck D."/>
            <person name="Knepper T.P."/>
            <person name="Fischer K."/>
            <person name="Cook A.M."/>
        </authorList>
    </citation>
    <scope>NUCLEOTIDE SEQUENCE [LARGE SCALE GENOMIC DNA]</scope>
    <source>
        <strain evidence="9">DSM 14576 / KF-1</strain>
    </source>
</reference>
<dbReference type="SUPFAM" id="SSF52172">
    <property type="entry name" value="CheY-like"/>
    <property type="match status" value="1"/>
</dbReference>
<evidence type="ECO:0000256" key="1">
    <source>
        <dbReference type="ARBA" id="ARBA00022553"/>
    </source>
</evidence>
<dbReference type="Gene3D" id="3.40.50.2300">
    <property type="match status" value="1"/>
</dbReference>